<evidence type="ECO:0000313" key="3">
    <source>
        <dbReference type="Proteomes" id="UP001152803"/>
    </source>
</evidence>
<evidence type="ECO:0000313" key="2">
    <source>
        <dbReference type="EMBL" id="KAJ8283111.1"/>
    </source>
</evidence>
<protein>
    <submittedName>
        <fullName evidence="2">Uncharacterized protein</fullName>
    </submittedName>
</protein>
<name>A0A9Q1I626_CONCO</name>
<gene>
    <name evidence="2" type="ORF">COCON_G00056300</name>
</gene>
<dbReference type="AlphaFoldDB" id="A0A9Q1I626"/>
<keyword evidence="3" id="KW-1185">Reference proteome</keyword>
<dbReference type="Proteomes" id="UP001152803">
    <property type="component" value="Unassembled WGS sequence"/>
</dbReference>
<proteinExistence type="predicted"/>
<feature type="region of interest" description="Disordered" evidence="1">
    <location>
        <begin position="134"/>
        <end position="187"/>
    </location>
</feature>
<feature type="region of interest" description="Disordered" evidence="1">
    <location>
        <begin position="1"/>
        <end position="25"/>
    </location>
</feature>
<feature type="compositionally biased region" description="Pro residues" evidence="1">
    <location>
        <begin position="163"/>
        <end position="175"/>
    </location>
</feature>
<organism evidence="2 3">
    <name type="scientific">Conger conger</name>
    <name type="common">Conger eel</name>
    <name type="synonym">Muraena conger</name>
    <dbReference type="NCBI Taxonomy" id="82655"/>
    <lineage>
        <taxon>Eukaryota</taxon>
        <taxon>Metazoa</taxon>
        <taxon>Chordata</taxon>
        <taxon>Craniata</taxon>
        <taxon>Vertebrata</taxon>
        <taxon>Euteleostomi</taxon>
        <taxon>Actinopterygii</taxon>
        <taxon>Neopterygii</taxon>
        <taxon>Teleostei</taxon>
        <taxon>Anguilliformes</taxon>
        <taxon>Congridae</taxon>
        <taxon>Conger</taxon>
    </lineage>
</organism>
<evidence type="ECO:0000256" key="1">
    <source>
        <dbReference type="SAM" id="MobiDB-lite"/>
    </source>
</evidence>
<sequence>MEKGCSGGGKGRRRSSRFSAATRPGSQWDGAARLCWSASSTRTGRTVWSRRRWGITVTVQCVLHAHGGGTLLCLGLRQSPAREGLTLPPGRAEKVPEAQRMMMLLFLLQWGPRRHAAAVGEACRVGTRAVGMDTGVTQGSRTGPAVGVCWRGRSAPGRGGLPLAPPAPPAPPGAPSGPWSSDRQRGG</sequence>
<comment type="caution">
    <text evidence="2">The sequence shown here is derived from an EMBL/GenBank/DDBJ whole genome shotgun (WGS) entry which is preliminary data.</text>
</comment>
<reference evidence="2" key="1">
    <citation type="journal article" date="2023" name="Science">
        <title>Genome structures resolve the early diversification of teleost fishes.</title>
        <authorList>
            <person name="Parey E."/>
            <person name="Louis A."/>
            <person name="Montfort J."/>
            <person name="Bouchez O."/>
            <person name="Roques C."/>
            <person name="Iampietro C."/>
            <person name="Lluch J."/>
            <person name="Castinel A."/>
            <person name="Donnadieu C."/>
            <person name="Desvignes T."/>
            <person name="Floi Bucao C."/>
            <person name="Jouanno E."/>
            <person name="Wen M."/>
            <person name="Mejri S."/>
            <person name="Dirks R."/>
            <person name="Jansen H."/>
            <person name="Henkel C."/>
            <person name="Chen W.J."/>
            <person name="Zahm M."/>
            <person name="Cabau C."/>
            <person name="Klopp C."/>
            <person name="Thompson A.W."/>
            <person name="Robinson-Rechavi M."/>
            <person name="Braasch I."/>
            <person name="Lecointre G."/>
            <person name="Bobe J."/>
            <person name="Postlethwait J.H."/>
            <person name="Berthelot C."/>
            <person name="Roest Crollius H."/>
            <person name="Guiguen Y."/>
        </authorList>
    </citation>
    <scope>NUCLEOTIDE SEQUENCE</scope>
    <source>
        <strain evidence="2">Concon-B</strain>
    </source>
</reference>
<feature type="non-terminal residue" evidence="2">
    <location>
        <position position="1"/>
    </location>
</feature>
<dbReference type="EMBL" id="JAFJMO010000003">
    <property type="protein sequence ID" value="KAJ8283111.1"/>
    <property type="molecule type" value="Genomic_DNA"/>
</dbReference>
<accession>A0A9Q1I626</accession>